<dbReference type="OrthoDB" id="9768262at2"/>
<evidence type="ECO:0000259" key="3">
    <source>
        <dbReference type="Pfam" id="PF19295"/>
    </source>
</evidence>
<reference evidence="4 5" key="1">
    <citation type="submission" date="2015-11" db="EMBL/GenBank/DDBJ databases">
        <title>Genomic analysis of 38 Legionella species identifies large and diverse effector repertoires.</title>
        <authorList>
            <person name="Burstein D."/>
            <person name="Amaro F."/>
            <person name="Zusman T."/>
            <person name="Lifshitz Z."/>
            <person name="Cohen O."/>
            <person name="Gilbert J.A."/>
            <person name="Pupko T."/>
            <person name="Shuman H.A."/>
            <person name="Segal G."/>
        </authorList>
    </citation>
    <scope>NUCLEOTIDE SEQUENCE [LARGE SCALE GENOMIC DNA]</scope>
    <source>
        <strain evidence="4 5">CDC#1442-AUS-E</strain>
    </source>
</reference>
<protein>
    <submittedName>
        <fullName evidence="4">ABC transporter permease</fullName>
    </submittedName>
</protein>
<comment type="similarity">
    <text evidence="1">Belongs to the iron-sulfur cluster assembly SufBD family.</text>
</comment>
<dbReference type="RefSeq" id="WP_058507732.1">
    <property type="nucleotide sequence ID" value="NZ_CAAAIK010000001.1"/>
</dbReference>
<gene>
    <name evidence="4" type="ORF">Lqui_1631</name>
</gene>
<evidence type="ECO:0000256" key="1">
    <source>
        <dbReference type="ARBA" id="ARBA00043967"/>
    </source>
</evidence>
<dbReference type="InterPro" id="IPR011542">
    <property type="entry name" value="SUF_FeS_clus_asmbl_SufD"/>
</dbReference>
<dbReference type="STRING" id="45073.Lqui_1631"/>
<evidence type="ECO:0000259" key="2">
    <source>
        <dbReference type="Pfam" id="PF01458"/>
    </source>
</evidence>
<feature type="domain" description="SUF system FeS cluster assembly SufBD core" evidence="2">
    <location>
        <begin position="167"/>
        <end position="394"/>
    </location>
</feature>
<dbReference type="PANTHER" id="PTHR43575">
    <property type="entry name" value="PROTEIN ABCI7, CHLOROPLASTIC"/>
    <property type="match status" value="1"/>
</dbReference>
<name>A0A0W0Y0Y3_9GAMM</name>
<sequence length="424" mass="47652">MSAIVEFYQSQIKNKPASLPALADVQRHALQEFRRLGFPTRHHEEWKYTLVDPLLQYEFHSELPEDVKQPAVPAPDFGIHCGLNNGSFYSSEAILQLREKGVIVESLLTIIQEQPERVNAYLKQTHFEHGFQALNMASLNSGLFIYIPANVKLEEPLVINYWQDISELAVHSRTLIILEQNASAVVVESYQGKKDCVYLNNQMTEVYLSKQADLTHYKIQQESRKAFHIGHLSVQQAYASEFKSHSLSLGGRLVRSDINIAMKESQAACLMNGIYIPGDNQHIDHHTLVNHIMPECRSTQDYKGILSGKSRAVFNGKVIVAPGAQQTEAQQQNKNLLLSGQSEVNTKPQLEIFADDVICSHGATVGQLDEDALFYLATRGIGRQEASRYLIQAFAAENLKLIAYCPAAEWIGNLINQQLEENHA</sequence>
<dbReference type="InterPro" id="IPR045595">
    <property type="entry name" value="SufBD_N"/>
</dbReference>
<dbReference type="PATRIC" id="fig|45073.5.peg.1723"/>
<dbReference type="GO" id="GO:0016226">
    <property type="term" value="P:iron-sulfur cluster assembly"/>
    <property type="evidence" value="ECO:0007669"/>
    <property type="project" value="InterPro"/>
</dbReference>
<dbReference type="InterPro" id="IPR055346">
    <property type="entry name" value="Fe-S_cluster_assembly_SufBD"/>
</dbReference>
<organism evidence="4 5">
    <name type="scientific">Legionella quinlivanii</name>
    <dbReference type="NCBI Taxonomy" id="45073"/>
    <lineage>
        <taxon>Bacteria</taxon>
        <taxon>Pseudomonadati</taxon>
        <taxon>Pseudomonadota</taxon>
        <taxon>Gammaproteobacteria</taxon>
        <taxon>Legionellales</taxon>
        <taxon>Legionellaceae</taxon>
        <taxon>Legionella</taxon>
    </lineage>
</organism>
<accession>A0A0W0Y0Y3</accession>
<comment type="caution">
    <text evidence="4">The sequence shown here is derived from an EMBL/GenBank/DDBJ whole genome shotgun (WGS) entry which is preliminary data.</text>
</comment>
<dbReference type="InterPro" id="IPR000825">
    <property type="entry name" value="SUF_FeS_clus_asmbl_SufBD_core"/>
</dbReference>
<dbReference type="SUPFAM" id="SSF101960">
    <property type="entry name" value="Stabilizer of iron transporter SufD"/>
    <property type="match status" value="1"/>
</dbReference>
<evidence type="ECO:0000313" key="5">
    <source>
        <dbReference type="Proteomes" id="UP000054618"/>
    </source>
</evidence>
<evidence type="ECO:0000313" key="4">
    <source>
        <dbReference type="EMBL" id="KTD50306.1"/>
    </source>
</evidence>
<feature type="domain" description="SUF system FeS cluster assembly SufBD N-terminal" evidence="3">
    <location>
        <begin position="15"/>
        <end position="157"/>
    </location>
</feature>
<dbReference type="Proteomes" id="UP000054618">
    <property type="component" value="Unassembled WGS sequence"/>
</dbReference>
<proteinExistence type="inferred from homology"/>
<dbReference type="AlphaFoldDB" id="A0A0W0Y0Y3"/>
<dbReference type="NCBIfam" id="TIGR01981">
    <property type="entry name" value="sufD"/>
    <property type="match status" value="1"/>
</dbReference>
<dbReference type="EMBL" id="LNYS01000008">
    <property type="protein sequence ID" value="KTD50306.1"/>
    <property type="molecule type" value="Genomic_DNA"/>
</dbReference>
<dbReference type="PANTHER" id="PTHR43575:SF1">
    <property type="entry name" value="PROTEIN ABCI7, CHLOROPLASTIC"/>
    <property type="match status" value="1"/>
</dbReference>
<dbReference type="InterPro" id="IPR037284">
    <property type="entry name" value="SUF_FeS_clus_asmbl_SufBD_sf"/>
</dbReference>
<keyword evidence="5" id="KW-1185">Reference proteome</keyword>
<dbReference type="Pfam" id="PF19295">
    <property type="entry name" value="SufBD_N"/>
    <property type="match status" value="1"/>
</dbReference>
<dbReference type="Pfam" id="PF01458">
    <property type="entry name" value="SUFBD_core"/>
    <property type="match status" value="1"/>
</dbReference>